<feature type="domain" description="Transposase IS4-like" evidence="1">
    <location>
        <begin position="27"/>
        <end position="87"/>
    </location>
</feature>
<dbReference type="SUPFAM" id="SSF53098">
    <property type="entry name" value="Ribonuclease H-like"/>
    <property type="match status" value="1"/>
</dbReference>
<dbReference type="EnsemblBacteria" id="BAA10201">
    <property type="protein sequence ID" value="BAA10201"/>
    <property type="gene ID" value="BAA10201"/>
</dbReference>
<dbReference type="Pfam" id="PF01609">
    <property type="entry name" value="DDE_Tnp_1"/>
    <property type="match status" value="1"/>
</dbReference>
<sequence length="126" mass="14950">MIKIRGFPAHKKVKLFRVTVSPHRTEFVVTNYLSQDSTQATREECRVRWKIEHFHRELKQLTGVEACQCRKGPIQRNHIHCALQVWNFLRRQAVNSPLTVYEISHQPWSDFLHQQLRSPALKFSFA</sequence>
<gene>
    <name evidence="2" type="ordered locus">sll0010</name>
</gene>
<dbReference type="EMBL" id="BA000022">
    <property type="protein sequence ID" value="BAA10201.1"/>
    <property type="molecule type" value="Genomic_DNA"/>
</dbReference>
<reference evidence="2 3" key="1">
    <citation type="journal article" date="1995" name="DNA Res.">
        <title>Sequence analysis of the genome of the unicellular cyanobacterium Synechocystis sp. strain PCC6803. I. Sequence features in the 1 Mb region from map positions 64% to 92% of the genome.</title>
        <authorList>
            <person name="Kaneko T."/>
            <person name="Tanaka A."/>
            <person name="Sato S."/>
            <person name="Kotani H."/>
            <person name="Sazuka T."/>
            <person name="Miyajima N."/>
            <person name="Sugiura M."/>
            <person name="Tabata S."/>
        </authorList>
    </citation>
    <scope>NUCLEOTIDE SEQUENCE [LARGE SCALE GENOMIC DNA]</scope>
    <source>
        <strain evidence="3">ATCC 27184 / PCC 6803 / Kazusa</strain>
    </source>
</reference>
<proteinExistence type="predicted"/>
<dbReference type="PhylomeDB" id="Q55675"/>
<dbReference type="eggNOG" id="COG3385">
    <property type="taxonomic scope" value="Bacteria"/>
</dbReference>
<protein>
    <submittedName>
        <fullName evidence="2">Sll0010 protein</fullName>
    </submittedName>
</protein>
<dbReference type="InterPro" id="IPR012337">
    <property type="entry name" value="RNaseH-like_sf"/>
</dbReference>
<evidence type="ECO:0000313" key="2">
    <source>
        <dbReference type="EMBL" id="BAA10201.1"/>
    </source>
</evidence>
<dbReference type="GO" id="GO:0004803">
    <property type="term" value="F:transposase activity"/>
    <property type="evidence" value="ECO:0007669"/>
    <property type="project" value="InterPro"/>
</dbReference>
<accession>Q55675</accession>
<reference evidence="2 3" key="2">
    <citation type="journal article" date="1996" name="DNA Res.">
        <title>Sequence analysis of the genome of the unicellular cyanobacterium Synechocystis sp. strain PCC6803. II. Sequence determination of the entire genome and assignment of potential protein-coding regions.</title>
        <authorList>
            <person name="Kaneko T."/>
            <person name="Sato S."/>
            <person name="Kotani H."/>
            <person name="Tanaka A."/>
            <person name="Asamizu E."/>
            <person name="Nakamura Y."/>
            <person name="Miyajima N."/>
            <person name="Hirosawa M."/>
            <person name="Sugiura M."/>
            <person name="Sasamoto S."/>
            <person name="Kimura T."/>
            <person name="Hosouchi T."/>
            <person name="Matsuno A."/>
            <person name="Muraki A."/>
            <person name="Nakazaki N."/>
            <person name="Naruo K."/>
            <person name="Okumura S."/>
            <person name="Shimpo S."/>
            <person name="Takeuchi C."/>
            <person name="Wada T."/>
            <person name="Watanabe A."/>
            <person name="Yamada M."/>
            <person name="Yasuda M."/>
            <person name="Tabata S."/>
        </authorList>
    </citation>
    <scope>NUCLEOTIDE SEQUENCE [LARGE SCALE GENOMIC DNA]</scope>
    <source>
        <strain evidence="3">ATCC 27184 / PCC 6803 / Kazusa</strain>
    </source>
</reference>
<organism evidence="2 3">
    <name type="scientific">Synechocystis sp. (strain ATCC 27184 / PCC 6803 / Kazusa)</name>
    <dbReference type="NCBI Taxonomy" id="1111708"/>
    <lineage>
        <taxon>Bacteria</taxon>
        <taxon>Bacillati</taxon>
        <taxon>Cyanobacteriota</taxon>
        <taxon>Cyanophyceae</taxon>
        <taxon>Synechococcales</taxon>
        <taxon>Merismopediaceae</taxon>
        <taxon>Synechocystis</taxon>
    </lineage>
</organism>
<keyword evidence="3" id="KW-1185">Reference proteome</keyword>
<dbReference type="PIR" id="S76349">
    <property type="entry name" value="S76349"/>
</dbReference>
<dbReference type="AlphaFoldDB" id="Q55675"/>
<evidence type="ECO:0000313" key="3">
    <source>
        <dbReference type="Proteomes" id="UP000001425"/>
    </source>
</evidence>
<dbReference type="KEGG" id="syn:sll0010"/>
<dbReference type="InterPro" id="IPR002559">
    <property type="entry name" value="Transposase_11"/>
</dbReference>
<dbReference type="Proteomes" id="UP000001425">
    <property type="component" value="Chromosome"/>
</dbReference>
<dbReference type="GO" id="GO:0006313">
    <property type="term" value="P:DNA transposition"/>
    <property type="evidence" value="ECO:0007669"/>
    <property type="project" value="InterPro"/>
</dbReference>
<name>Q55675_SYNY3</name>
<evidence type="ECO:0000259" key="1">
    <source>
        <dbReference type="Pfam" id="PF01609"/>
    </source>
</evidence>
<dbReference type="InParanoid" id="Q55675"/>
<dbReference type="GO" id="GO:0003677">
    <property type="term" value="F:DNA binding"/>
    <property type="evidence" value="ECO:0007669"/>
    <property type="project" value="InterPro"/>
</dbReference>
<dbReference type="PaxDb" id="1148-1001574"/>
<dbReference type="IntAct" id="Q55675">
    <property type="interactions" value="4"/>
</dbReference>